<dbReference type="SUPFAM" id="SSF57850">
    <property type="entry name" value="RING/U-box"/>
    <property type="match status" value="1"/>
</dbReference>
<feature type="domain" description="RING-type" evidence="6">
    <location>
        <begin position="345"/>
        <end position="383"/>
    </location>
</feature>
<evidence type="ECO:0000256" key="4">
    <source>
        <dbReference type="ARBA" id="ARBA00022833"/>
    </source>
</evidence>
<reference evidence="7" key="1">
    <citation type="submission" date="2018-04" db="EMBL/GenBank/DDBJ databases">
        <title>Transcriptome of Schizaphis graminum biotype I.</title>
        <authorList>
            <person name="Scully E.D."/>
            <person name="Geib S.M."/>
            <person name="Palmer N.A."/>
            <person name="Koch K."/>
            <person name="Bradshaw J."/>
            <person name="Heng-Moss T."/>
            <person name="Sarath G."/>
        </authorList>
    </citation>
    <scope>NUCLEOTIDE SEQUENCE</scope>
</reference>
<dbReference type="GO" id="GO:0043027">
    <property type="term" value="F:cysteine-type endopeptidase inhibitor activity involved in apoptotic process"/>
    <property type="evidence" value="ECO:0007669"/>
    <property type="project" value="TreeGrafter"/>
</dbReference>
<feature type="domain" description="RING-type" evidence="6">
    <location>
        <begin position="424"/>
        <end position="458"/>
    </location>
</feature>
<dbReference type="Pfam" id="PF13920">
    <property type="entry name" value="zf-C3HC4_3"/>
    <property type="match status" value="2"/>
</dbReference>
<evidence type="ECO:0000256" key="5">
    <source>
        <dbReference type="PROSITE-ProRule" id="PRU00175"/>
    </source>
</evidence>
<dbReference type="PANTHER" id="PTHR10044:SF139">
    <property type="entry name" value="DEATH-ASSOCIATED INHIBITOR OF APOPTOSIS 2"/>
    <property type="match status" value="1"/>
</dbReference>
<protein>
    <submittedName>
        <fullName evidence="7">Apoptosis inhibitor IAP</fullName>
    </submittedName>
</protein>
<evidence type="ECO:0000259" key="6">
    <source>
        <dbReference type="PROSITE" id="PS50089"/>
    </source>
</evidence>
<dbReference type="SUPFAM" id="SSF57924">
    <property type="entry name" value="Inhibitor of apoptosis (IAP) repeat"/>
    <property type="match status" value="3"/>
</dbReference>
<evidence type="ECO:0000256" key="2">
    <source>
        <dbReference type="ARBA" id="ARBA00022723"/>
    </source>
</evidence>
<organism evidence="7">
    <name type="scientific">Schizaphis graminum</name>
    <name type="common">Green bug aphid</name>
    <dbReference type="NCBI Taxonomy" id="13262"/>
    <lineage>
        <taxon>Eukaryota</taxon>
        <taxon>Metazoa</taxon>
        <taxon>Ecdysozoa</taxon>
        <taxon>Arthropoda</taxon>
        <taxon>Hexapoda</taxon>
        <taxon>Insecta</taxon>
        <taxon>Pterygota</taxon>
        <taxon>Neoptera</taxon>
        <taxon>Paraneoptera</taxon>
        <taxon>Hemiptera</taxon>
        <taxon>Sternorrhyncha</taxon>
        <taxon>Aphidomorpha</taxon>
        <taxon>Aphidoidea</taxon>
        <taxon>Aphididae</taxon>
        <taxon>Aphidini</taxon>
        <taxon>Schizaphis</taxon>
    </lineage>
</organism>
<comment type="similarity">
    <text evidence="1">Belongs to the IAP family.</text>
</comment>
<dbReference type="PANTHER" id="PTHR10044">
    <property type="entry name" value="INHIBITOR OF APOPTOSIS"/>
    <property type="match status" value="1"/>
</dbReference>
<dbReference type="GO" id="GO:0051726">
    <property type="term" value="P:regulation of cell cycle"/>
    <property type="evidence" value="ECO:0007669"/>
    <property type="project" value="TreeGrafter"/>
</dbReference>
<evidence type="ECO:0000256" key="3">
    <source>
        <dbReference type="ARBA" id="ARBA00022771"/>
    </source>
</evidence>
<dbReference type="InterPro" id="IPR013083">
    <property type="entry name" value="Znf_RING/FYVE/PHD"/>
</dbReference>
<sequence>MSFDDNLRSFNENWSIDFLTPRDMVAANFYYTGIGDKVKCSKCNIELGNWKQGDDPVQFHIRFSPICSFVYEILYTVDGRLSTFNNWPVPFLKPIQMAEAGFYFLGFEDSVKCFKCKRHFDSWKKGDIPILEHYRNSFLCPYVKGYEDMFDVCGFYRTSIADLQINLWAKQIEDLLNAEGIMLKLKPIKRSKMATFDARLKSFNKWPKKLNLNINTLSEAGFFYTGNGRNDYTTCFFCDEILCQWTDDDEPWTEHAKWSKKCSYVLLNKGKHFVDQVCNVENDISNQLELYTLISEQKYTYLSGSKMKIQAKKININELQITKILSDKKKDHRSQILDPNSVPDCMLCKICYKEEIKVVFVPCGHAVACLQCAFTLEMCAICRYPFSKLIRVYLCMDKKIDEDLKLVPCSSKMSSNNTLRSMLCKVCHKEELAAIFIPCRHVYTCIKCAEELDNCPICGENIFALIQLYL</sequence>
<name>A0A2S2P3Z9_SCHGA</name>
<evidence type="ECO:0000313" key="7">
    <source>
        <dbReference type="EMBL" id="MBY23626.1"/>
    </source>
</evidence>
<dbReference type="InterPro" id="IPR050784">
    <property type="entry name" value="IAP"/>
</dbReference>
<dbReference type="Pfam" id="PF00653">
    <property type="entry name" value="BIR"/>
    <property type="match status" value="3"/>
</dbReference>
<dbReference type="FunFam" id="1.10.1170.10:FF:000002">
    <property type="entry name" value="Baculoviral IAP repeat containing 7"/>
    <property type="match status" value="2"/>
</dbReference>
<dbReference type="SMART" id="SM00238">
    <property type="entry name" value="BIR"/>
    <property type="match status" value="3"/>
</dbReference>
<dbReference type="GO" id="GO:0090263">
    <property type="term" value="P:positive regulation of canonical Wnt signaling pathway"/>
    <property type="evidence" value="ECO:0007669"/>
    <property type="project" value="TreeGrafter"/>
</dbReference>
<dbReference type="GO" id="GO:0008270">
    <property type="term" value="F:zinc ion binding"/>
    <property type="evidence" value="ECO:0007669"/>
    <property type="project" value="UniProtKB-KW"/>
</dbReference>
<dbReference type="GO" id="GO:0005634">
    <property type="term" value="C:nucleus"/>
    <property type="evidence" value="ECO:0007669"/>
    <property type="project" value="TreeGrafter"/>
</dbReference>
<dbReference type="GO" id="GO:0043066">
    <property type="term" value="P:negative regulation of apoptotic process"/>
    <property type="evidence" value="ECO:0007669"/>
    <property type="project" value="TreeGrafter"/>
</dbReference>
<evidence type="ECO:0000256" key="1">
    <source>
        <dbReference type="ARBA" id="ARBA00006672"/>
    </source>
</evidence>
<dbReference type="Gene3D" id="3.30.40.10">
    <property type="entry name" value="Zinc/RING finger domain, C3HC4 (zinc finger)"/>
    <property type="match status" value="2"/>
</dbReference>
<dbReference type="PROSITE" id="PS50143">
    <property type="entry name" value="BIR_REPEAT_2"/>
    <property type="match status" value="3"/>
</dbReference>
<dbReference type="EMBL" id="GGMR01011007">
    <property type="protein sequence ID" value="MBY23626.1"/>
    <property type="molecule type" value="Transcribed_RNA"/>
</dbReference>
<dbReference type="PROSITE" id="PS50089">
    <property type="entry name" value="ZF_RING_2"/>
    <property type="match status" value="2"/>
</dbReference>
<dbReference type="CDD" id="cd00022">
    <property type="entry name" value="BIR"/>
    <property type="match status" value="3"/>
</dbReference>
<dbReference type="GO" id="GO:0031398">
    <property type="term" value="P:positive regulation of protein ubiquitination"/>
    <property type="evidence" value="ECO:0007669"/>
    <property type="project" value="TreeGrafter"/>
</dbReference>
<dbReference type="InterPro" id="IPR001841">
    <property type="entry name" value="Znf_RING"/>
</dbReference>
<dbReference type="Gene3D" id="1.10.1170.10">
    <property type="entry name" value="Inhibitor Of Apoptosis Protein (2mihbC-IAP-1), Chain A"/>
    <property type="match status" value="3"/>
</dbReference>
<dbReference type="GO" id="GO:0005737">
    <property type="term" value="C:cytoplasm"/>
    <property type="evidence" value="ECO:0007669"/>
    <property type="project" value="TreeGrafter"/>
</dbReference>
<keyword evidence="3 5" id="KW-0863">Zinc-finger</keyword>
<dbReference type="AlphaFoldDB" id="A0A2S2P3Z9"/>
<dbReference type="GO" id="GO:0061630">
    <property type="term" value="F:ubiquitin protein ligase activity"/>
    <property type="evidence" value="ECO:0007669"/>
    <property type="project" value="TreeGrafter"/>
</dbReference>
<keyword evidence="4" id="KW-0862">Zinc</keyword>
<proteinExistence type="inferred from homology"/>
<dbReference type="SMART" id="SM00184">
    <property type="entry name" value="RING"/>
    <property type="match status" value="2"/>
</dbReference>
<accession>A0A2S2P3Z9</accession>
<dbReference type="InterPro" id="IPR001370">
    <property type="entry name" value="BIR_rpt"/>
</dbReference>
<keyword evidence="2" id="KW-0479">Metal-binding</keyword>
<gene>
    <name evidence="7" type="primary">IAP_1</name>
    <name evidence="7" type="ORF">g.3061</name>
</gene>